<evidence type="ECO:0000313" key="2">
    <source>
        <dbReference type="Proteomes" id="UP000515146"/>
    </source>
</evidence>
<sequence length="339" mass="40836">MSTIQTIGAGLYVIRPDYFQKFAFIGTFARFNPSEGREYFLTAWTIAAFSVVIMMFYCLPTRAKKFQFLRILRLNENNNHYLDDDEFKRFKQLRERIFSIVRTFALIIELVNPFGFIPIIIELEAYKISMFWTIIWFIIVHVNLWYLSVAQYFGPIFVSLLQYYFRLRQRNLKKRLIRLQKIFQQYNQLDDQQQQQLINQRILFRQINVEIYRINRLYGKLRQEIYSASKQLRRFVTTIFIDLSLQATYLISVVVYTKLAPAITLVILQITTGITTMLIIFMYSSSMLEYEDRKFFTIKQQCLHFFYLKRNIVTSKNLIKVCFVFFSFFIIMITFCFSI</sequence>
<gene>
    <name evidence="3" type="primary">LOC113798688</name>
</gene>
<accession>A0A6P6YJY3</accession>
<dbReference type="RefSeq" id="XP_027205056.1">
    <property type="nucleotide sequence ID" value="XM_027349255.1"/>
</dbReference>
<reference evidence="3" key="1">
    <citation type="submission" date="2025-08" db="UniProtKB">
        <authorList>
            <consortium name="RefSeq"/>
        </authorList>
    </citation>
    <scope>IDENTIFICATION</scope>
    <source>
        <strain evidence="3">Airmid</strain>
    </source>
</reference>
<dbReference type="AlphaFoldDB" id="A0A6P6YJY3"/>
<dbReference type="Proteomes" id="UP000515146">
    <property type="component" value="Unplaced"/>
</dbReference>
<feature type="transmembrane region" description="Helical" evidence="1">
    <location>
        <begin position="39"/>
        <end position="59"/>
    </location>
</feature>
<feature type="transmembrane region" description="Helical" evidence="1">
    <location>
        <begin position="133"/>
        <end position="165"/>
    </location>
</feature>
<feature type="transmembrane region" description="Helical" evidence="1">
    <location>
        <begin position="97"/>
        <end position="121"/>
    </location>
</feature>
<feature type="transmembrane region" description="Helical" evidence="1">
    <location>
        <begin position="235"/>
        <end position="256"/>
    </location>
</feature>
<organism evidence="2 3">
    <name type="scientific">Dermatophagoides pteronyssinus</name>
    <name type="common">European house dust mite</name>
    <dbReference type="NCBI Taxonomy" id="6956"/>
    <lineage>
        <taxon>Eukaryota</taxon>
        <taxon>Metazoa</taxon>
        <taxon>Ecdysozoa</taxon>
        <taxon>Arthropoda</taxon>
        <taxon>Chelicerata</taxon>
        <taxon>Arachnida</taxon>
        <taxon>Acari</taxon>
        <taxon>Acariformes</taxon>
        <taxon>Sarcoptiformes</taxon>
        <taxon>Astigmata</taxon>
        <taxon>Psoroptidia</taxon>
        <taxon>Analgoidea</taxon>
        <taxon>Pyroglyphidae</taxon>
        <taxon>Dermatophagoidinae</taxon>
        <taxon>Dermatophagoides</taxon>
    </lineage>
</organism>
<dbReference type="InParanoid" id="A0A6P6YJY3"/>
<keyword evidence="1" id="KW-0812">Transmembrane</keyword>
<keyword evidence="1" id="KW-0472">Membrane</keyword>
<feature type="transmembrane region" description="Helical" evidence="1">
    <location>
        <begin position="262"/>
        <end position="284"/>
    </location>
</feature>
<dbReference type="KEGG" id="dpte:113798688"/>
<name>A0A6P6YJY3_DERPT</name>
<protein>
    <submittedName>
        <fullName evidence="3">Uncharacterized protein LOC113798688</fullName>
    </submittedName>
</protein>
<keyword evidence="1" id="KW-1133">Transmembrane helix</keyword>
<keyword evidence="2" id="KW-1185">Reference proteome</keyword>
<evidence type="ECO:0000256" key="1">
    <source>
        <dbReference type="SAM" id="Phobius"/>
    </source>
</evidence>
<evidence type="ECO:0000313" key="3">
    <source>
        <dbReference type="RefSeq" id="XP_027205056.1"/>
    </source>
</evidence>
<proteinExistence type="predicted"/>
<feature type="transmembrane region" description="Helical" evidence="1">
    <location>
        <begin position="318"/>
        <end position="337"/>
    </location>
</feature>